<evidence type="ECO:0000256" key="1">
    <source>
        <dbReference type="SAM" id="MobiDB-lite"/>
    </source>
</evidence>
<keyword evidence="3" id="KW-1185">Reference proteome</keyword>
<gene>
    <name evidence="2" type="ORF">COCVIDRAFT_97634</name>
</gene>
<feature type="region of interest" description="Disordered" evidence="1">
    <location>
        <begin position="19"/>
        <end position="113"/>
    </location>
</feature>
<reference evidence="2 3" key="1">
    <citation type="journal article" date="2013" name="PLoS Genet.">
        <title>Comparative genome structure, secondary metabolite, and effector coding capacity across Cochliobolus pathogens.</title>
        <authorList>
            <person name="Condon B.J."/>
            <person name="Leng Y."/>
            <person name="Wu D."/>
            <person name="Bushley K.E."/>
            <person name="Ohm R.A."/>
            <person name="Otillar R."/>
            <person name="Martin J."/>
            <person name="Schackwitz W."/>
            <person name="Grimwood J."/>
            <person name="MohdZainudin N."/>
            <person name="Xue C."/>
            <person name="Wang R."/>
            <person name="Manning V.A."/>
            <person name="Dhillon B."/>
            <person name="Tu Z.J."/>
            <person name="Steffenson B.J."/>
            <person name="Salamov A."/>
            <person name="Sun H."/>
            <person name="Lowry S."/>
            <person name="LaButti K."/>
            <person name="Han J."/>
            <person name="Copeland A."/>
            <person name="Lindquist E."/>
            <person name="Barry K."/>
            <person name="Schmutz J."/>
            <person name="Baker S.E."/>
            <person name="Ciuffetti L.M."/>
            <person name="Grigoriev I.V."/>
            <person name="Zhong S."/>
            <person name="Turgeon B.G."/>
        </authorList>
    </citation>
    <scope>NUCLEOTIDE SEQUENCE [LARGE SCALE GENOMIC DNA]</scope>
    <source>
        <strain evidence="2 3">FI3</strain>
    </source>
</reference>
<dbReference type="HOGENOM" id="CLU_2139328_0_0_1"/>
<dbReference type="RefSeq" id="XP_014557313.1">
    <property type="nucleotide sequence ID" value="XM_014701827.1"/>
</dbReference>
<accession>W7EUH2</accession>
<evidence type="ECO:0000313" key="2">
    <source>
        <dbReference type="EMBL" id="EUN27717.1"/>
    </source>
</evidence>
<evidence type="ECO:0000313" key="3">
    <source>
        <dbReference type="Proteomes" id="UP000054337"/>
    </source>
</evidence>
<organism evidence="2 3">
    <name type="scientific">Bipolaris victoriae (strain FI3)</name>
    <name type="common">Victoria blight of oats agent</name>
    <name type="synonym">Cochliobolus victoriae</name>
    <dbReference type="NCBI Taxonomy" id="930091"/>
    <lineage>
        <taxon>Eukaryota</taxon>
        <taxon>Fungi</taxon>
        <taxon>Dikarya</taxon>
        <taxon>Ascomycota</taxon>
        <taxon>Pezizomycotina</taxon>
        <taxon>Dothideomycetes</taxon>
        <taxon>Pleosporomycetidae</taxon>
        <taxon>Pleosporales</taxon>
        <taxon>Pleosporineae</taxon>
        <taxon>Pleosporaceae</taxon>
        <taxon>Bipolaris</taxon>
    </lineage>
</organism>
<protein>
    <submittedName>
        <fullName evidence="2">Uncharacterized protein</fullName>
    </submittedName>
</protein>
<feature type="compositionally biased region" description="Polar residues" evidence="1">
    <location>
        <begin position="96"/>
        <end position="113"/>
    </location>
</feature>
<feature type="compositionally biased region" description="Low complexity" evidence="1">
    <location>
        <begin position="40"/>
        <end position="50"/>
    </location>
</feature>
<dbReference type="Proteomes" id="UP000054337">
    <property type="component" value="Unassembled WGS sequence"/>
</dbReference>
<dbReference type="GeneID" id="26260441"/>
<dbReference type="AlphaFoldDB" id="W7EUH2"/>
<sequence>YHFHAHASPVSHLRLWSDDDIFEPQPHPPLAQSHDLGADPSPLQSPLLQPRVCATPLPRCIPPRAHSPRSPALRHTRALGPNATNPDPQHHASQLFHLTTTHNLSPTPAHTQT</sequence>
<name>W7EUH2_BIPV3</name>
<feature type="non-terminal residue" evidence="2">
    <location>
        <position position="1"/>
    </location>
</feature>
<dbReference type="EMBL" id="KI968727">
    <property type="protein sequence ID" value="EUN27717.1"/>
    <property type="molecule type" value="Genomic_DNA"/>
</dbReference>
<proteinExistence type="predicted"/>